<evidence type="ECO:0000256" key="1">
    <source>
        <dbReference type="ARBA" id="ARBA00022448"/>
    </source>
</evidence>
<evidence type="ECO:0000256" key="5">
    <source>
        <dbReference type="ARBA" id="ARBA00023004"/>
    </source>
</evidence>
<evidence type="ECO:0000259" key="7">
    <source>
        <dbReference type="PROSITE" id="PS51085"/>
    </source>
</evidence>
<dbReference type="SUPFAM" id="SSF52343">
    <property type="entry name" value="Ferredoxin reductase-like, C-terminal NADP-linked domain"/>
    <property type="match status" value="1"/>
</dbReference>
<dbReference type="InterPro" id="IPR017938">
    <property type="entry name" value="Riboflavin_synthase-like_b-brl"/>
</dbReference>
<evidence type="ECO:0000256" key="6">
    <source>
        <dbReference type="ARBA" id="ARBA00023014"/>
    </source>
</evidence>
<feature type="domain" description="FAD-binding FR-type" evidence="8">
    <location>
        <begin position="105"/>
        <end position="203"/>
    </location>
</feature>
<keyword evidence="3" id="KW-0001">2Fe-2S</keyword>
<keyword evidence="3" id="KW-0479">Metal-binding</keyword>
<keyword evidence="1" id="KW-0813">Transport</keyword>
<dbReference type="PROSITE" id="PS51085">
    <property type="entry name" value="2FE2S_FER_2"/>
    <property type="match status" value="1"/>
</dbReference>
<dbReference type="PANTHER" id="PTHR43644:SF1">
    <property type="entry name" value="NAD(P)H-FLAVIN REDUCTASE"/>
    <property type="match status" value="1"/>
</dbReference>
<sequence length="341" mass="37922">MGEKHRVRFEPVGLEIDVDEDETVLNAAFRQGVMLMHGCKEGQCSACKSFLLDGDLQMDRYSTFALADYESEEGYVLLCRSHAYSDLEVELLNFDEDMIRSGLPVVTFETRVESLEDVAPDITRLRLRLDDPELFRFHPGQYVDLTIPGTSDHRSFSMANTSGDLEFFIKRYPGGRFSGLLQDGLAVGDRLTATGPYGTFTLRVSSDRPLVFVGGGAGMAPILALLRQMVESRTERGAVYYYGARTAADLICAAEIEAIGADLENFRFVPCLSESWPDDWDGETGLVTTVLDRREPDLDDRDVYLCGPPPMIDAGLALLESRSVPSEQVFYDKFTLTGPTE</sequence>
<dbReference type="PRINTS" id="PR00410">
    <property type="entry name" value="PHEHYDRXLASE"/>
</dbReference>
<evidence type="ECO:0000313" key="10">
    <source>
        <dbReference type="Proteomes" id="UP000184440"/>
    </source>
</evidence>
<dbReference type="Pfam" id="PF00175">
    <property type="entry name" value="NAD_binding_1"/>
    <property type="match status" value="1"/>
</dbReference>
<dbReference type="Gene3D" id="3.10.20.30">
    <property type="match status" value="1"/>
</dbReference>
<dbReference type="InterPro" id="IPR017927">
    <property type="entry name" value="FAD-bd_FR_type"/>
</dbReference>
<dbReference type="SUPFAM" id="SSF63380">
    <property type="entry name" value="Riboflavin synthase domain-like"/>
    <property type="match status" value="1"/>
</dbReference>
<gene>
    <name evidence="9" type="ORF">SAMN05443668_1011239</name>
</gene>
<evidence type="ECO:0000313" key="9">
    <source>
        <dbReference type="EMBL" id="SHM68238.1"/>
    </source>
</evidence>
<dbReference type="STRING" id="134849.SAMN05443668_1011239"/>
<dbReference type="PANTHER" id="PTHR43644">
    <property type="entry name" value="NA(+)-TRANSLOCATING NADH-QUINONE REDUCTASE SUBUNIT"/>
    <property type="match status" value="1"/>
</dbReference>
<dbReference type="CDD" id="cd06212">
    <property type="entry name" value="monooxygenase_like"/>
    <property type="match status" value="1"/>
</dbReference>
<dbReference type="RefSeq" id="WP_073252255.1">
    <property type="nucleotide sequence ID" value="NZ_FRCS01000001.1"/>
</dbReference>
<dbReference type="Pfam" id="PF00970">
    <property type="entry name" value="FAD_binding_6"/>
    <property type="match status" value="1"/>
</dbReference>
<accession>A0A1M7KRZ6</accession>
<dbReference type="InterPro" id="IPR039261">
    <property type="entry name" value="FNR_nucleotide-bd"/>
</dbReference>
<dbReference type="Gene3D" id="3.40.50.80">
    <property type="entry name" value="Nucleotide-binding domain of ferredoxin-NADP reductase (FNR) module"/>
    <property type="match status" value="1"/>
</dbReference>
<dbReference type="AlphaFoldDB" id="A0A1M7KRZ6"/>
<name>A0A1M7KRZ6_9ACTN</name>
<dbReference type="InterPro" id="IPR036010">
    <property type="entry name" value="2Fe-2S_ferredoxin-like_sf"/>
</dbReference>
<dbReference type="PROSITE" id="PS00197">
    <property type="entry name" value="2FE2S_FER_1"/>
    <property type="match status" value="1"/>
</dbReference>
<dbReference type="GO" id="GO:0051537">
    <property type="term" value="F:2 iron, 2 sulfur cluster binding"/>
    <property type="evidence" value="ECO:0007669"/>
    <property type="project" value="UniProtKB-KW"/>
</dbReference>
<protein>
    <submittedName>
        <fullName evidence="9">Propane monooxygenase reductase subunit</fullName>
    </submittedName>
</protein>
<dbReference type="InterPro" id="IPR001433">
    <property type="entry name" value="OxRdtase_FAD/NAD-bd"/>
</dbReference>
<proteinExistence type="predicted"/>
<reference evidence="9 10" key="1">
    <citation type="submission" date="2016-11" db="EMBL/GenBank/DDBJ databases">
        <authorList>
            <person name="Jaros S."/>
            <person name="Januszkiewicz K."/>
            <person name="Wedrychowicz H."/>
        </authorList>
    </citation>
    <scope>NUCLEOTIDE SEQUENCE [LARGE SCALE GENOMIC DNA]</scope>
    <source>
        <strain evidence="9 10">DSM 46144</strain>
    </source>
</reference>
<keyword evidence="5" id="KW-0408">Iron</keyword>
<evidence type="ECO:0000256" key="2">
    <source>
        <dbReference type="ARBA" id="ARBA00022630"/>
    </source>
</evidence>
<dbReference type="Proteomes" id="UP000184440">
    <property type="component" value="Unassembled WGS sequence"/>
</dbReference>
<dbReference type="InterPro" id="IPR006058">
    <property type="entry name" value="2Fe2S_fd_BS"/>
</dbReference>
<keyword evidence="9" id="KW-0503">Monooxygenase</keyword>
<organism evidence="9 10">
    <name type="scientific">Cryptosporangium aurantiacum</name>
    <dbReference type="NCBI Taxonomy" id="134849"/>
    <lineage>
        <taxon>Bacteria</taxon>
        <taxon>Bacillati</taxon>
        <taxon>Actinomycetota</taxon>
        <taxon>Actinomycetes</taxon>
        <taxon>Cryptosporangiales</taxon>
        <taxon>Cryptosporangiaceae</taxon>
        <taxon>Cryptosporangium</taxon>
    </lineage>
</organism>
<keyword evidence="10" id="KW-1185">Reference proteome</keyword>
<dbReference type="InterPro" id="IPR008333">
    <property type="entry name" value="Cbr1-like_FAD-bd_dom"/>
</dbReference>
<evidence type="ECO:0000259" key="8">
    <source>
        <dbReference type="PROSITE" id="PS51384"/>
    </source>
</evidence>
<feature type="domain" description="2Fe-2S ferredoxin-type" evidence="7">
    <location>
        <begin position="5"/>
        <end position="95"/>
    </location>
</feature>
<dbReference type="GO" id="GO:0004497">
    <property type="term" value="F:monooxygenase activity"/>
    <property type="evidence" value="ECO:0007669"/>
    <property type="project" value="UniProtKB-KW"/>
</dbReference>
<dbReference type="InterPro" id="IPR012675">
    <property type="entry name" value="Beta-grasp_dom_sf"/>
</dbReference>
<dbReference type="SUPFAM" id="SSF54292">
    <property type="entry name" value="2Fe-2S ferredoxin-like"/>
    <property type="match status" value="1"/>
</dbReference>
<keyword evidence="9" id="KW-0560">Oxidoreductase</keyword>
<dbReference type="CDD" id="cd00207">
    <property type="entry name" value="fer2"/>
    <property type="match status" value="1"/>
</dbReference>
<evidence type="ECO:0000256" key="4">
    <source>
        <dbReference type="ARBA" id="ARBA00022827"/>
    </source>
</evidence>
<evidence type="ECO:0000256" key="3">
    <source>
        <dbReference type="ARBA" id="ARBA00022714"/>
    </source>
</evidence>
<dbReference type="OrthoDB" id="4307358at2"/>
<keyword evidence="6" id="KW-0411">Iron-sulfur</keyword>
<dbReference type="EMBL" id="FRCS01000001">
    <property type="protein sequence ID" value="SHM68238.1"/>
    <property type="molecule type" value="Genomic_DNA"/>
</dbReference>
<dbReference type="Pfam" id="PF00111">
    <property type="entry name" value="Fer2"/>
    <property type="match status" value="1"/>
</dbReference>
<dbReference type="InterPro" id="IPR001041">
    <property type="entry name" value="2Fe-2S_ferredoxin-type"/>
</dbReference>
<keyword evidence="2" id="KW-0285">Flavoprotein</keyword>
<dbReference type="Gene3D" id="2.40.30.10">
    <property type="entry name" value="Translation factors"/>
    <property type="match status" value="1"/>
</dbReference>
<keyword evidence="4" id="KW-0274">FAD</keyword>
<dbReference type="PROSITE" id="PS51384">
    <property type="entry name" value="FAD_FR"/>
    <property type="match status" value="1"/>
</dbReference>